<dbReference type="Pfam" id="PF13672">
    <property type="entry name" value="PP2C_2"/>
    <property type="match status" value="1"/>
</dbReference>
<dbReference type="InterPro" id="IPR001932">
    <property type="entry name" value="PPM-type_phosphatase-like_dom"/>
</dbReference>
<dbReference type="CDD" id="cd00143">
    <property type="entry name" value="PP2Cc"/>
    <property type="match status" value="1"/>
</dbReference>
<dbReference type="Proteomes" id="UP001199915">
    <property type="component" value="Unassembled WGS sequence"/>
</dbReference>
<comment type="caution">
    <text evidence="2">The sequence shown here is derived from an EMBL/GenBank/DDBJ whole genome shotgun (WGS) entry which is preliminary data.</text>
</comment>
<dbReference type="RefSeq" id="WP_117802224.1">
    <property type="nucleotide sequence ID" value="NZ_JAAITR010000011.1"/>
</dbReference>
<proteinExistence type="predicted"/>
<organism evidence="2 3">
    <name type="scientific">Fusicatenibacter saccharivorans</name>
    <dbReference type="NCBI Taxonomy" id="1150298"/>
    <lineage>
        <taxon>Bacteria</taxon>
        <taxon>Bacillati</taxon>
        <taxon>Bacillota</taxon>
        <taxon>Clostridia</taxon>
        <taxon>Lachnospirales</taxon>
        <taxon>Lachnospiraceae</taxon>
        <taxon>Fusicatenibacter</taxon>
    </lineage>
</organism>
<dbReference type="SMART" id="SM00331">
    <property type="entry name" value="PP2C_SIG"/>
    <property type="match status" value="1"/>
</dbReference>
<dbReference type="AlphaFoldDB" id="A0AAE3EZM2"/>
<dbReference type="SUPFAM" id="SSF81606">
    <property type="entry name" value="PP2C-like"/>
    <property type="match status" value="1"/>
</dbReference>
<reference evidence="2" key="1">
    <citation type="submission" date="2022-01" db="EMBL/GenBank/DDBJ databases">
        <title>Collection of gut derived symbiotic bacterial strains cultured from healthy donors.</title>
        <authorList>
            <person name="Lin H."/>
            <person name="Kohout C."/>
            <person name="Waligurski E."/>
            <person name="Pamer E.G."/>
        </authorList>
    </citation>
    <scope>NUCLEOTIDE SEQUENCE</scope>
    <source>
        <strain evidence="2">DFI.5.49</strain>
    </source>
</reference>
<dbReference type="SMART" id="SM00332">
    <property type="entry name" value="PP2Cc"/>
    <property type="match status" value="1"/>
</dbReference>
<dbReference type="PROSITE" id="PS51746">
    <property type="entry name" value="PPM_2"/>
    <property type="match status" value="1"/>
</dbReference>
<name>A0AAE3EZM2_9FIRM</name>
<sequence>MPKYICGATSDIGVGREQQEDFVQFCELDEETLLCIVADGTGSMPQRPQPASIVAMDIIENIKDSFGKKPDLLIKYPKFFLEKAMNDANRILGAFQMGNEELFSGYSASVTCCLFLPDRKIAIGHSGNTRLYIIRNGKVNLITHDHTQAYELLQEGKIDSETYYVHDGRLKLTSGIGKIINPRIDTISGKLQEQDLVLMTTDGIHYALRPDAMSEIILNSPPEGTEATNALVNAAKNIVKYPDNMSAMLIYMPSGFL</sequence>
<dbReference type="GeneID" id="79855252"/>
<evidence type="ECO:0000259" key="1">
    <source>
        <dbReference type="PROSITE" id="PS51746"/>
    </source>
</evidence>
<accession>A0AAE3EZM2</accession>
<gene>
    <name evidence="2" type="ORF">L0N21_01245</name>
</gene>
<dbReference type="InterPro" id="IPR036457">
    <property type="entry name" value="PPM-type-like_dom_sf"/>
</dbReference>
<dbReference type="EMBL" id="JAKNFS010000002">
    <property type="protein sequence ID" value="MCG4764153.1"/>
    <property type="molecule type" value="Genomic_DNA"/>
</dbReference>
<evidence type="ECO:0000313" key="3">
    <source>
        <dbReference type="Proteomes" id="UP001199915"/>
    </source>
</evidence>
<evidence type="ECO:0000313" key="2">
    <source>
        <dbReference type="EMBL" id="MCG4764153.1"/>
    </source>
</evidence>
<dbReference type="Gene3D" id="3.60.40.10">
    <property type="entry name" value="PPM-type phosphatase domain"/>
    <property type="match status" value="1"/>
</dbReference>
<protein>
    <submittedName>
        <fullName evidence="2">Protein phosphatase 2C domain-containing protein</fullName>
    </submittedName>
</protein>
<feature type="domain" description="PPM-type phosphatase" evidence="1">
    <location>
        <begin position="5"/>
        <end position="252"/>
    </location>
</feature>